<keyword evidence="2" id="KW-1185">Reference proteome</keyword>
<sequence>MEAARGLAKQGVWHSVVIEMDSIVRYVALGANMVGGSWKLQNLVDKLKKQLRLLMNNAKLNLESMLSIRGLGRDWTLADGWIQRLRREKHVEATVTTYTNAARIGNPRSVPALIANPKSDGLS</sequence>
<name>A0A2I0IUI3_PUNGR</name>
<evidence type="ECO:0000313" key="2">
    <source>
        <dbReference type="Proteomes" id="UP000233551"/>
    </source>
</evidence>
<protein>
    <submittedName>
        <fullName evidence="1">Uncharacterized protein</fullName>
    </submittedName>
</protein>
<dbReference type="AlphaFoldDB" id="A0A2I0IUI3"/>
<dbReference type="EMBL" id="PGOL01002518">
    <property type="protein sequence ID" value="PKI47320.1"/>
    <property type="molecule type" value="Genomic_DNA"/>
</dbReference>
<organism evidence="1 2">
    <name type="scientific">Punica granatum</name>
    <name type="common">Pomegranate</name>
    <dbReference type="NCBI Taxonomy" id="22663"/>
    <lineage>
        <taxon>Eukaryota</taxon>
        <taxon>Viridiplantae</taxon>
        <taxon>Streptophyta</taxon>
        <taxon>Embryophyta</taxon>
        <taxon>Tracheophyta</taxon>
        <taxon>Spermatophyta</taxon>
        <taxon>Magnoliopsida</taxon>
        <taxon>eudicotyledons</taxon>
        <taxon>Gunneridae</taxon>
        <taxon>Pentapetalae</taxon>
        <taxon>rosids</taxon>
        <taxon>malvids</taxon>
        <taxon>Myrtales</taxon>
        <taxon>Lythraceae</taxon>
        <taxon>Punica</taxon>
    </lineage>
</organism>
<evidence type="ECO:0000313" key="1">
    <source>
        <dbReference type="EMBL" id="PKI47320.1"/>
    </source>
</evidence>
<proteinExistence type="predicted"/>
<gene>
    <name evidence="1" type="ORF">CRG98_032295</name>
</gene>
<dbReference type="Proteomes" id="UP000233551">
    <property type="component" value="Unassembled WGS sequence"/>
</dbReference>
<reference evidence="1 2" key="1">
    <citation type="submission" date="2017-11" db="EMBL/GenBank/DDBJ databases">
        <title>De-novo sequencing of pomegranate (Punica granatum L.) genome.</title>
        <authorList>
            <person name="Akparov Z."/>
            <person name="Amiraslanov A."/>
            <person name="Hajiyeva S."/>
            <person name="Abbasov M."/>
            <person name="Kaur K."/>
            <person name="Hamwieh A."/>
            <person name="Solovyev V."/>
            <person name="Salamov A."/>
            <person name="Braich B."/>
            <person name="Kosarev P."/>
            <person name="Mahmoud A."/>
            <person name="Hajiyev E."/>
            <person name="Babayeva S."/>
            <person name="Izzatullayeva V."/>
            <person name="Mammadov A."/>
            <person name="Mammadov A."/>
            <person name="Sharifova S."/>
            <person name="Ojaghi J."/>
            <person name="Eynullazada K."/>
            <person name="Bayramov B."/>
            <person name="Abdulazimova A."/>
            <person name="Shahmuradov I."/>
        </authorList>
    </citation>
    <scope>NUCLEOTIDE SEQUENCE [LARGE SCALE GENOMIC DNA]</scope>
    <source>
        <strain evidence="2">cv. AG2017</strain>
        <tissue evidence="1">Leaf</tissue>
    </source>
</reference>
<comment type="caution">
    <text evidence="1">The sequence shown here is derived from an EMBL/GenBank/DDBJ whole genome shotgun (WGS) entry which is preliminary data.</text>
</comment>
<accession>A0A2I0IUI3</accession>